<keyword evidence="1" id="KW-0175">Coiled coil</keyword>
<sequence length="38" mass="4774">MILMNEQEQRDLLIDKLELLYEKLERINRDKLELEKEQ</sequence>
<organism evidence="2">
    <name type="scientific">marine sediment metagenome</name>
    <dbReference type="NCBI Taxonomy" id="412755"/>
    <lineage>
        <taxon>unclassified sequences</taxon>
        <taxon>metagenomes</taxon>
        <taxon>ecological metagenomes</taxon>
    </lineage>
</organism>
<feature type="coiled-coil region" evidence="1">
    <location>
        <begin position="3"/>
        <end position="37"/>
    </location>
</feature>
<dbReference type="EMBL" id="LAZR01008854">
    <property type="protein sequence ID" value="KKM76173.1"/>
    <property type="molecule type" value="Genomic_DNA"/>
</dbReference>
<proteinExistence type="predicted"/>
<protein>
    <submittedName>
        <fullName evidence="2">Uncharacterized protein</fullName>
    </submittedName>
</protein>
<gene>
    <name evidence="2" type="ORF">LCGC14_1382820</name>
</gene>
<evidence type="ECO:0000256" key="1">
    <source>
        <dbReference type="SAM" id="Coils"/>
    </source>
</evidence>
<reference evidence="2" key="1">
    <citation type="journal article" date="2015" name="Nature">
        <title>Complex archaea that bridge the gap between prokaryotes and eukaryotes.</title>
        <authorList>
            <person name="Spang A."/>
            <person name="Saw J.H."/>
            <person name="Jorgensen S.L."/>
            <person name="Zaremba-Niedzwiedzka K."/>
            <person name="Martijn J."/>
            <person name="Lind A.E."/>
            <person name="van Eijk R."/>
            <person name="Schleper C."/>
            <person name="Guy L."/>
            <person name="Ettema T.J."/>
        </authorList>
    </citation>
    <scope>NUCLEOTIDE SEQUENCE</scope>
</reference>
<evidence type="ECO:0000313" key="2">
    <source>
        <dbReference type="EMBL" id="KKM76173.1"/>
    </source>
</evidence>
<dbReference type="AlphaFoldDB" id="A0A0F9K2E9"/>
<comment type="caution">
    <text evidence="2">The sequence shown here is derived from an EMBL/GenBank/DDBJ whole genome shotgun (WGS) entry which is preliminary data.</text>
</comment>
<accession>A0A0F9K2E9</accession>
<name>A0A0F9K2E9_9ZZZZ</name>